<name>A0A1M2W3Z3_TRAPU</name>
<feature type="transmembrane region" description="Helical" evidence="1">
    <location>
        <begin position="59"/>
        <end position="81"/>
    </location>
</feature>
<sequence>MKPAPSTTPRIATPIPIAPLIPDPAPITRLAIAAFFVWLAAEALLLGAGGALENPEEDATMLVALPLLAFTPAASGLAVVGRTVVVAPAGSALTGCETLTVLTVLWETLVEEDNAPEELERSLCFDVSDVEAESWWSDSDVDADAEDGRALVREPIPVAVGAAVADPA</sequence>
<feature type="transmembrane region" description="Helical" evidence="1">
    <location>
        <begin position="30"/>
        <end position="52"/>
    </location>
</feature>
<reference evidence="2 3" key="1">
    <citation type="submission" date="2016-10" db="EMBL/GenBank/DDBJ databases">
        <title>Genome sequence of the basidiomycete white-rot fungus Trametes pubescens.</title>
        <authorList>
            <person name="Makela M.R."/>
            <person name="Granchi Z."/>
            <person name="Peng M."/>
            <person name="De Vries R.P."/>
            <person name="Grigoriev I."/>
            <person name="Riley R."/>
            <person name="Hilden K."/>
        </authorList>
    </citation>
    <scope>NUCLEOTIDE SEQUENCE [LARGE SCALE GENOMIC DNA]</scope>
    <source>
        <strain evidence="2 3">FBCC735</strain>
    </source>
</reference>
<organism evidence="2 3">
    <name type="scientific">Trametes pubescens</name>
    <name type="common">White-rot fungus</name>
    <dbReference type="NCBI Taxonomy" id="154538"/>
    <lineage>
        <taxon>Eukaryota</taxon>
        <taxon>Fungi</taxon>
        <taxon>Dikarya</taxon>
        <taxon>Basidiomycota</taxon>
        <taxon>Agaricomycotina</taxon>
        <taxon>Agaricomycetes</taxon>
        <taxon>Polyporales</taxon>
        <taxon>Polyporaceae</taxon>
        <taxon>Trametes</taxon>
    </lineage>
</organism>
<evidence type="ECO:0000256" key="1">
    <source>
        <dbReference type="SAM" id="Phobius"/>
    </source>
</evidence>
<keyword evidence="1" id="KW-0812">Transmembrane</keyword>
<keyword evidence="3" id="KW-1185">Reference proteome</keyword>
<gene>
    <name evidence="2" type="ORF">TRAPUB_8946</name>
</gene>
<evidence type="ECO:0000313" key="3">
    <source>
        <dbReference type="Proteomes" id="UP000184267"/>
    </source>
</evidence>
<dbReference type="Proteomes" id="UP000184267">
    <property type="component" value="Unassembled WGS sequence"/>
</dbReference>
<proteinExistence type="predicted"/>
<dbReference type="AlphaFoldDB" id="A0A1M2W3Z3"/>
<protein>
    <submittedName>
        <fullName evidence="2">Uncharacterized protein</fullName>
    </submittedName>
</protein>
<comment type="caution">
    <text evidence="2">The sequence shown here is derived from an EMBL/GenBank/DDBJ whole genome shotgun (WGS) entry which is preliminary data.</text>
</comment>
<accession>A0A1M2W3Z3</accession>
<keyword evidence="1" id="KW-0472">Membrane</keyword>
<evidence type="ECO:0000313" key="2">
    <source>
        <dbReference type="EMBL" id="OJT14500.1"/>
    </source>
</evidence>
<keyword evidence="1" id="KW-1133">Transmembrane helix</keyword>
<dbReference type="EMBL" id="MNAD01000281">
    <property type="protein sequence ID" value="OJT14500.1"/>
    <property type="molecule type" value="Genomic_DNA"/>
</dbReference>